<dbReference type="GO" id="GO:0005634">
    <property type="term" value="C:nucleus"/>
    <property type="evidence" value="ECO:0007669"/>
    <property type="project" value="UniProtKB-SubCell"/>
</dbReference>
<accession>A0A498JFG6</accession>
<feature type="domain" description="Tify" evidence="4">
    <location>
        <begin position="524"/>
        <end position="577"/>
    </location>
</feature>
<keyword evidence="2" id="KW-0539">Nucleus</keyword>
<proteinExistence type="predicted"/>
<evidence type="ECO:0000313" key="5">
    <source>
        <dbReference type="EMBL" id="RXH94418.1"/>
    </source>
</evidence>
<evidence type="ECO:0000259" key="4">
    <source>
        <dbReference type="Pfam" id="PF16135"/>
    </source>
</evidence>
<evidence type="ECO:0000256" key="1">
    <source>
        <dbReference type="ARBA" id="ARBA00004123"/>
    </source>
</evidence>
<name>A0A498JFG6_MALDO</name>
<organism evidence="5 6">
    <name type="scientific">Malus domestica</name>
    <name type="common">Apple</name>
    <name type="synonym">Pyrus malus</name>
    <dbReference type="NCBI Taxonomy" id="3750"/>
    <lineage>
        <taxon>Eukaryota</taxon>
        <taxon>Viridiplantae</taxon>
        <taxon>Streptophyta</taxon>
        <taxon>Embryophyta</taxon>
        <taxon>Tracheophyta</taxon>
        <taxon>Spermatophyta</taxon>
        <taxon>Magnoliopsida</taxon>
        <taxon>eudicotyledons</taxon>
        <taxon>Gunneridae</taxon>
        <taxon>Pentapetalae</taxon>
        <taxon>rosids</taxon>
        <taxon>fabids</taxon>
        <taxon>Rosales</taxon>
        <taxon>Rosaceae</taxon>
        <taxon>Amygdaloideae</taxon>
        <taxon>Maleae</taxon>
        <taxon>Malus</taxon>
    </lineage>
</organism>
<dbReference type="GO" id="GO:0003682">
    <property type="term" value="F:chromatin binding"/>
    <property type="evidence" value="ECO:0007669"/>
    <property type="project" value="TreeGrafter"/>
</dbReference>
<dbReference type="STRING" id="3750.A0A498JFG6"/>
<keyword evidence="6" id="KW-1185">Reference proteome</keyword>
<dbReference type="EMBL" id="RDQH01000333">
    <property type="protein sequence ID" value="RXH94418.1"/>
    <property type="molecule type" value="Genomic_DNA"/>
</dbReference>
<evidence type="ECO:0000256" key="2">
    <source>
        <dbReference type="ARBA" id="ARBA00023242"/>
    </source>
</evidence>
<dbReference type="GO" id="GO:0042393">
    <property type="term" value="F:histone binding"/>
    <property type="evidence" value="ECO:0007669"/>
    <property type="project" value="TreeGrafter"/>
</dbReference>
<protein>
    <recommendedName>
        <fullName evidence="4">Tify domain-containing protein</fullName>
    </recommendedName>
</protein>
<feature type="region of interest" description="Disordered" evidence="3">
    <location>
        <begin position="381"/>
        <end position="403"/>
    </location>
</feature>
<dbReference type="GO" id="GO:0000977">
    <property type="term" value="F:RNA polymerase II transcription regulatory region sequence-specific DNA binding"/>
    <property type="evidence" value="ECO:0007669"/>
    <property type="project" value="TreeGrafter"/>
</dbReference>
<evidence type="ECO:0000313" key="6">
    <source>
        <dbReference type="Proteomes" id="UP000290289"/>
    </source>
</evidence>
<dbReference type="PANTHER" id="PTHR47025:SF6">
    <property type="entry name" value="N-LYSINE METHYLTRANSFERASE"/>
    <property type="match status" value="1"/>
</dbReference>
<dbReference type="Proteomes" id="UP000290289">
    <property type="component" value="Chromosome 7"/>
</dbReference>
<sequence>MVRCIIILAQEALSNGDRCDAKSFQPKSSWTPRDSSCLTDGEMGYDNSSRLDSKRGHPWFMDSNGPELFNNKKQTMESVNGRPVSEMGYDNSSRLDSKRGYPWFVDSNGTELFNKKKQAMDAFNGRLVSGVPHLAIFPWENTSGFQSVPGQFTDRLFGTEPVRTIDPGERNIQSVGNGNMNLGRKGFENQYGNDSSMGLSMSHSIEDPSSCLSFGGIRKVKVNEVRDSENVVSASMGHSYIRGDNTTISAGTAFNKSNENSISLGSTYNNGEENAIAIGPSFNKADENFILMGHTYSKGNGNFTLMAHNYNKGDNGNLSIGRPFDKEDGRFISIGQSYEKGDSSFISLGSSYNKGHESFVSSGATYSKANENFISMPPTYNKADSNAVPPYDKGDSSSMSHNYSKSESTTIAFGSFHDELDTNPSGRIINSYDLLTSSQNIAQQSEEPGLKDPVQSHTDPNVGEALQVDSKTDMVPKIKEPRTARKAPPNNFPSNVKSLLSTGMFDGVPVKYVSWSREKNLKATIKGAGYLCSCDQCNHPKSLNAYEFERHAGAKTKHPNNHIYFENGKTIYAVVQELKNTPQDVLFDAIQTVTGSPINQKNFRIWKASYQAATRELQRIYGKDEAAVPS</sequence>
<gene>
    <name evidence="5" type="ORF">DVH24_024102</name>
</gene>
<comment type="subcellular location">
    <subcellularLocation>
        <location evidence="1">Nucleus</location>
    </subcellularLocation>
</comment>
<dbReference type="GO" id="GO:0045944">
    <property type="term" value="P:positive regulation of transcription by RNA polymerase II"/>
    <property type="evidence" value="ECO:0007669"/>
    <property type="project" value="TreeGrafter"/>
</dbReference>
<dbReference type="PANTHER" id="PTHR47025">
    <property type="entry name" value="AUTOIMMUNE REGULATOR"/>
    <property type="match status" value="1"/>
</dbReference>
<dbReference type="InterPro" id="IPR032308">
    <property type="entry name" value="TDBD"/>
</dbReference>
<dbReference type="Pfam" id="PF16135">
    <property type="entry name" value="TDBD"/>
    <property type="match status" value="1"/>
</dbReference>
<comment type="caution">
    <text evidence="5">The sequence shown here is derived from an EMBL/GenBank/DDBJ whole genome shotgun (WGS) entry which is preliminary data.</text>
</comment>
<evidence type="ECO:0000256" key="3">
    <source>
        <dbReference type="SAM" id="MobiDB-lite"/>
    </source>
</evidence>
<feature type="compositionally biased region" description="Polar residues" evidence="3">
    <location>
        <begin position="171"/>
        <end position="180"/>
    </location>
</feature>
<feature type="region of interest" description="Disordered" evidence="3">
    <location>
        <begin position="162"/>
        <end position="183"/>
    </location>
</feature>
<dbReference type="AlphaFoldDB" id="A0A498JFG6"/>
<reference evidence="5 6" key="1">
    <citation type="submission" date="2018-10" db="EMBL/GenBank/DDBJ databases">
        <title>A high-quality apple genome assembly.</title>
        <authorList>
            <person name="Hu J."/>
        </authorList>
    </citation>
    <scope>NUCLEOTIDE SEQUENCE [LARGE SCALE GENOMIC DNA]</scope>
    <source>
        <strain evidence="6">cv. HFTH1</strain>
        <tissue evidence="5">Young leaf</tissue>
    </source>
</reference>